<evidence type="ECO:0000256" key="7">
    <source>
        <dbReference type="ARBA" id="ARBA00023277"/>
    </source>
</evidence>
<evidence type="ECO:0000313" key="12">
    <source>
        <dbReference type="Proteomes" id="UP001500459"/>
    </source>
</evidence>
<evidence type="ECO:0000256" key="1">
    <source>
        <dbReference type="ARBA" id="ARBA00001946"/>
    </source>
</evidence>
<dbReference type="NCBIfam" id="TIGR02009">
    <property type="entry name" value="PGMB-YQAB-SF"/>
    <property type="match status" value="1"/>
</dbReference>
<dbReference type="SFLD" id="SFLDS00003">
    <property type="entry name" value="Haloacid_Dehalogenase"/>
    <property type="match status" value="1"/>
</dbReference>
<comment type="catalytic activity">
    <reaction evidence="8">
        <text>beta-D-glucose 1-phosphate = beta-D-glucose 6-phosphate</text>
        <dbReference type="Rhea" id="RHEA:20113"/>
        <dbReference type="ChEBI" id="CHEBI:57684"/>
        <dbReference type="ChEBI" id="CHEBI:58247"/>
        <dbReference type="EC" id="5.4.2.6"/>
    </reaction>
</comment>
<dbReference type="CDD" id="cd02598">
    <property type="entry name" value="HAD_BPGM"/>
    <property type="match status" value="1"/>
</dbReference>
<evidence type="ECO:0000256" key="10">
    <source>
        <dbReference type="ARBA" id="ARBA00044991"/>
    </source>
</evidence>
<proteinExistence type="inferred from homology"/>
<evidence type="ECO:0000256" key="6">
    <source>
        <dbReference type="ARBA" id="ARBA00023235"/>
    </source>
</evidence>
<evidence type="ECO:0000256" key="8">
    <source>
        <dbReference type="ARBA" id="ARBA00044926"/>
    </source>
</evidence>
<evidence type="ECO:0000256" key="5">
    <source>
        <dbReference type="ARBA" id="ARBA00022842"/>
    </source>
</evidence>
<dbReference type="SFLD" id="SFLDG01129">
    <property type="entry name" value="C1.5:_HAD__Beta-PGM__Phosphata"/>
    <property type="match status" value="1"/>
</dbReference>
<dbReference type="SFLD" id="SFLDG01135">
    <property type="entry name" value="C1.5.6:_HAD__Beta-PGM__Phospha"/>
    <property type="match status" value="1"/>
</dbReference>
<reference evidence="12" key="1">
    <citation type="journal article" date="2019" name="Int. J. Syst. Evol. Microbiol.">
        <title>The Global Catalogue of Microorganisms (GCM) 10K type strain sequencing project: providing services to taxonomists for standard genome sequencing and annotation.</title>
        <authorList>
            <consortium name="The Broad Institute Genomics Platform"/>
            <consortium name="The Broad Institute Genome Sequencing Center for Infectious Disease"/>
            <person name="Wu L."/>
            <person name="Ma J."/>
        </authorList>
    </citation>
    <scope>NUCLEOTIDE SEQUENCE [LARGE SCALE GENOMIC DNA]</scope>
    <source>
        <strain evidence="12">JCM 17106</strain>
    </source>
</reference>
<dbReference type="InterPro" id="IPR006439">
    <property type="entry name" value="HAD-SF_hydro_IA"/>
</dbReference>
<sequence length="221" mass="24821">MTDKGFIFDLDGVVVDTARYHYKAWNRLATQLGFVFTQEHNELLKGVSRKKSLDILLNIGNITASEDQKQQWMEAKNQEYLEYIQKMTPDEILPNVPYILKHLKEEGHHIALGSASKNAVQILQKIMLFDAFDVIVDGTHVSKAKPDPEVFLKAAQEMNIRPENCVVFEDAVAGIQAAKAANMYAIGIGKKEVLIAADEVFPDFTTMTPQFLGAIWNVPKV</sequence>
<dbReference type="InterPro" id="IPR036412">
    <property type="entry name" value="HAD-like_sf"/>
</dbReference>
<keyword evidence="5" id="KW-0460">Magnesium</keyword>
<evidence type="ECO:0000256" key="4">
    <source>
        <dbReference type="ARBA" id="ARBA00022723"/>
    </source>
</evidence>
<dbReference type="InterPro" id="IPR010972">
    <property type="entry name" value="Beta-PGM"/>
</dbReference>
<dbReference type="InterPro" id="IPR051600">
    <property type="entry name" value="Beta-PGM-like"/>
</dbReference>
<keyword evidence="6" id="KW-0413">Isomerase</keyword>
<evidence type="ECO:0000256" key="9">
    <source>
        <dbReference type="ARBA" id="ARBA00044968"/>
    </source>
</evidence>
<name>A0ABP6UWW5_9FLAO</name>
<accession>A0ABP6UWW5</accession>
<dbReference type="Gene3D" id="1.10.150.240">
    <property type="entry name" value="Putative phosphatase, domain 2"/>
    <property type="match status" value="1"/>
</dbReference>
<evidence type="ECO:0000256" key="2">
    <source>
        <dbReference type="ARBA" id="ARBA00006171"/>
    </source>
</evidence>
<dbReference type="PANTHER" id="PTHR46193:SF18">
    <property type="entry name" value="HEXITOL PHOSPHATASE B"/>
    <property type="match status" value="1"/>
</dbReference>
<keyword evidence="4" id="KW-0479">Metal-binding</keyword>
<comment type="similarity">
    <text evidence="2">Belongs to the HAD-like hydrolase superfamily. CbbY/CbbZ/Gph/YieH family.</text>
</comment>
<dbReference type="NCBIfam" id="TIGR01990">
    <property type="entry name" value="bPGM"/>
    <property type="match status" value="1"/>
</dbReference>
<organism evidence="11 12">
    <name type="scientific">Aquimarina addita</name>
    <dbReference type="NCBI Taxonomy" id="870485"/>
    <lineage>
        <taxon>Bacteria</taxon>
        <taxon>Pseudomonadati</taxon>
        <taxon>Bacteroidota</taxon>
        <taxon>Flavobacteriia</taxon>
        <taxon>Flavobacteriales</taxon>
        <taxon>Flavobacteriaceae</taxon>
        <taxon>Aquimarina</taxon>
    </lineage>
</organism>
<gene>
    <name evidence="11" type="primary">pgmB</name>
    <name evidence="11" type="ORF">GCM10022393_41580</name>
</gene>
<dbReference type="Pfam" id="PF00702">
    <property type="entry name" value="Hydrolase"/>
    <property type="match status" value="1"/>
</dbReference>
<keyword evidence="3" id="KW-0597">Phosphoprotein</keyword>
<dbReference type="RefSeq" id="WP_344930787.1">
    <property type="nucleotide sequence ID" value="NZ_BAABCW010000030.1"/>
</dbReference>
<dbReference type="PANTHER" id="PTHR46193">
    <property type="entry name" value="6-PHOSPHOGLUCONATE PHOSPHATASE"/>
    <property type="match status" value="1"/>
</dbReference>
<dbReference type="SUPFAM" id="SSF56784">
    <property type="entry name" value="HAD-like"/>
    <property type="match status" value="1"/>
</dbReference>
<evidence type="ECO:0000313" key="11">
    <source>
        <dbReference type="EMBL" id="GAA3522651.1"/>
    </source>
</evidence>
<dbReference type="InterPro" id="IPR023214">
    <property type="entry name" value="HAD_sf"/>
</dbReference>
<dbReference type="EC" id="5.4.2.6" evidence="9"/>
<comment type="caution">
    <text evidence="11">The sequence shown here is derived from an EMBL/GenBank/DDBJ whole genome shotgun (WGS) entry which is preliminary data.</text>
</comment>
<protein>
    <recommendedName>
        <fullName evidence="10">Beta-phosphoglucomutase</fullName>
        <ecNumber evidence="9">5.4.2.6</ecNumber>
    </recommendedName>
</protein>
<dbReference type="Proteomes" id="UP001500459">
    <property type="component" value="Unassembled WGS sequence"/>
</dbReference>
<dbReference type="InterPro" id="IPR023198">
    <property type="entry name" value="PGP-like_dom2"/>
</dbReference>
<dbReference type="EMBL" id="BAABCW010000030">
    <property type="protein sequence ID" value="GAA3522651.1"/>
    <property type="molecule type" value="Genomic_DNA"/>
</dbReference>
<keyword evidence="7" id="KW-0119">Carbohydrate metabolism</keyword>
<dbReference type="InterPro" id="IPR010976">
    <property type="entry name" value="B-phosphoglucomutase_hydrolase"/>
</dbReference>
<dbReference type="Gene3D" id="3.40.50.1000">
    <property type="entry name" value="HAD superfamily/HAD-like"/>
    <property type="match status" value="1"/>
</dbReference>
<evidence type="ECO:0000256" key="3">
    <source>
        <dbReference type="ARBA" id="ARBA00022553"/>
    </source>
</evidence>
<keyword evidence="12" id="KW-1185">Reference proteome</keyword>
<dbReference type="NCBIfam" id="TIGR01509">
    <property type="entry name" value="HAD-SF-IA-v3"/>
    <property type="match status" value="1"/>
</dbReference>
<comment type="cofactor">
    <cofactor evidence="1">
        <name>Mg(2+)</name>
        <dbReference type="ChEBI" id="CHEBI:18420"/>
    </cofactor>
</comment>